<dbReference type="Proteomes" id="UP000062160">
    <property type="component" value="Unassembled WGS sequence"/>
</dbReference>
<feature type="transmembrane region" description="Helical" evidence="1">
    <location>
        <begin position="533"/>
        <end position="551"/>
    </location>
</feature>
<organism evidence="2">
    <name type="scientific">Tepidanaerobacter syntrophicus</name>
    <dbReference type="NCBI Taxonomy" id="224999"/>
    <lineage>
        <taxon>Bacteria</taxon>
        <taxon>Bacillati</taxon>
        <taxon>Bacillota</taxon>
        <taxon>Clostridia</taxon>
        <taxon>Thermosediminibacterales</taxon>
        <taxon>Tepidanaerobacteraceae</taxon>
        <taxon>Tepidanaerobacter</taxon>
    </lineage>
</organism>
<accession>A0A0U9HK38</accession>
<feature type="transmembrane region" description="Helical" evidence="1">
    <location>
        <begin position="498"/>
        <end position="521"/>
    </location>
</feature>
<reference evidence="2" key="1">
    <citation type="journal article" date="2016" name="Genome Announc.">
        <title>Draft Genome Sequence of the Syntrophic Lactate-Degrading Bacterium Tepidanaerobacter syntrophicus JLT.</title>
        <authorList>
            <person name="Matsuura N."/>
            <person name="Ohashi A."/>
            <person name="Tourlousse D.M."/>
            <person name="Sekiguchi Y."/>
        </authorList>
    </citation>
    <scope>NUCLEOTIDE SEQUENCE [LARGE SCALE GENOMIC DNA]</scope>
    <source>
        <strain evidence="2">JL</strain>
    </source>
</reference>
<feature type="transmembrane region" description="Helical" evidence="1">
    <location>
        <begin position="460"/>
        <end position="478"/>
    </location>
</feature>
<protein>
    <submittedName>
        <fullName evidence="2">Uncharacterized protein</fullName>
    </submittedName>
</protein>
<feature type="transmembrane region" description="Helical" evidence="1">
    <location>
        <begin position="646"/>
        <end position="665"/>
    </location>
</feature>
<feature type="transmembrane region" description="Helical" evidence="1">
    <location>
        <begin position="557"/>
        <end position="575"/>
    </location>
</feature>
<evidence type="ECO:0000313" key="3">
    <source>
        <dbReference type="Proteomes" id="UP000062160"/>
    </source>
</evidence>
<sequence>MKKGIVIFMILIMFVMIIPHYGYAKPISEKKVIMVILDDTNYEEMVTYGGKNIEYLLKNGALGLMNVNSASSFTSANSYATIGAGAYATSANYAAYAGGYYDLFHNEPINVVYKRNTGNDMSLENIANVGITELNLQNKKLNRIAKPALLGTLLHENGYKTAIIGNEDTDFDDIKINASLITTDENGITDFGVVNQTLLAHDPMSPYGIRSDYDKLYTAFCDIKDKADFIVIQPGDMSRLNKYMDIAEDRYNGIKSEIFSQTDKLIGKLFSQIDDNTLFLLVVPFPSTEDSSAGKRLTPIIALNKNIPCGTLTSATTKRDGIVTNTDIAACILDYFGIPKDASMTGHKLTAKNIENPLGYLEELNRIVIFNYKIRSSVVKTYIGFIIGVLILFLISIKYFEKYLTYVKFLLIGVLITPTMLLLLPLASPWSVPKFVLCLIGSVLLVSLLVFYFLKDNLKIFIATCLPPVLIILIDTFLENPLMRVSILGYDPIVGARFYGIGNEYMGFLIGAAIIGIAAIMDRAGGKQKIIKILSMVFYLVILLTLMAPSLGTNVGGSMAAFIGFGVSVILNTRGKLTKKDFLVLICLLVVSILALFIYDGMRPSSNAQSHIGQTTELIKHNSFFALFQIFARKLSMNYKLIRYSSWVWVLFGTVATLCILFARPVGILKEIFRKHVYLYFGFIAGIIATLAALAFNDSGVVAAATMMIPLTIPLIMMCIDEIENNKQMTKNGTEV</sequence>
<proteinExistence type="predicted"/>
<feature type="transmembrane region" description="Helical" evidence="1">
    <location>
        <begin position="582"/>
        <end position="599"/>
    </location>
</feature>
<keyword evidence="1" id="KW-0812">Transmembrane</keyword>
<feature type="transmembrane region" description="Helical" evidence="1">
    <location>
        <begin position="702"/>
        <end position="720"/>
    </location>
</feature>
<evidence type="ECO:0000313" key="2">
    <source>
        <dbReference type="EMBL" id="GAQ24431.1"/>
    </source>
</evidence>
<feature type="transmembrane region" description="Helical" evidence="1">
    <location>
        <begin position="677"/>
        <end position="696"/>
    </location>
</feature>
<dbReference type="AlphaFoldDB" id="A0A0U9HK38"/>
<dbReference type="Gene3D" id="3.40.720.10">
    <property type="entry name" value="Alkaline Phosphatase, subunit A"/>
    <property type="match status" value="1"/>
</dbReference>
<keyword evidence="1" id="KW-0472">Membrane</keyword>
<feature type="transmembrane region" description="Helical" evidence="1">
    <location>
        <begin position="434"/>
        <end position="453"/>
    </location>
</feature>
<feature type="transmembrane region" description="Helical" evidence="1">
    <location>
        <begin position="409"/>
        <end position="428"/>
    </location>
</feature>
<evidence type="ECO:0000256" key="1">
    <source>
        <dbReference type="SAM" id="Phobius"/>
    </source>
</evidence>
<keyword evidence="1" id="KW-1133">Transmembrane helix</keyword>
<dbReference type="STRING" id="224999.GCA_001485475_00413"/>
<keyword evidence="3" id="KW-1185">Reference proteome</keyword>
<dbReference type="RefSeq" id="WP_059031500.1">
    <property type="nucleotide sequence ID" value="NZ_DF976999.1"/>
</dbReference>
<dbReference type="EMBL" id="DF976999">
    <property type="protein sequence ID" value="GAQ24431.1"/>
    <property type="molecule type" value="Genomic_DNA"/>
</dbReference>
<dbReference type="OrthoDB" id="3199331at2"/>
<gene>
    <name evidence="2" type="ORF">TSYNT_5258</name>
</gene>
<dbReference type="SUPFAM" id="SSF53649">
    <property type="entry name" value="Alkaline phosphatase-like"/>
    <property type="match status" value="1"/>
</dbReference>
<name>A0A0U9HK38_9FIRM</name>
<dbReference type="InterPro" id="IPR017850">
    <property type="entry name" value="Alkaline_phosphatase_core_sf"/>
</dbReference>
<feature type="transmembrane region" description="Helical" evidence="1">
    <location>
        <begin position="379"/>
        <end position="397"/>
    </location>
</feature>